<reference evidence="1 2" key="1">
    <citation type="submission" date="2017-05" db="EMBL/GenBank/DDBJ databases">
        <title>The draft genome sequence of Idiomarina salinarum WNB302.</title>
        <authorList>
            <person name="Sun Y."/>
            <person name="Chen B."/>
            <person name="Du Z."/>
        </authorList>
    </citation>
    <scope>NUCLEOTIDE SEQUENCE [LARGE SCALE GENOMIC DNA]</scope>
    <source>
        <strain evidence="1 2">WNB302</strain>
    </source>
</reference>
<dbReference type="RefSeq" id="WP_094968896.1">
    <property type="nucleotide sequence ID" value="NZ_NGJN01000006.1"/>
</dbReference>
<comment type="caution">
    <text evidence="1">The sequence shown here is derived from an EMBL/GenBank/DDBJ whole genome shotgun (WGS) entry which is preliminary data.</text>
</comment>
<dbReference type="Proteomes" id="UP000216840">
    <property type="component" value="Unassembled WGS sequence"/>
</dbReference>
<name>A0A265UQJ1_9FLAO</name>
<organism evidence="1 2">
    <name type="scientific">Winogradskyella aurantia</name>
    <dbReference type="NCBI Taxonomy" id="1915063"/>
    <lineage>
        <taxon>Bacteria</taxon>
        <taxon>Pseudomonadati</taxon>
        <taxon>Bacteroidota</taxon>
        <taxon>Flavobacteriia</taxon>
        <taxon>Flavobacteriales</taxon>
        <taxon>Flavobacteriaceae</taxon>
        <taxon>Winogradskyella</taxon>
    </lineage>
</organism>
<sequence length="148" mass="16503">MGISLSKLFGAKPSDASTDDSTDAIIKDVENKPFGVSEANVLYAGLNELGSYYFFQTVTVGSLNVKSKKGAQLLLKGVNFELKLDADILEFESEKSPVKGRFVTKVDFQIEEEDLQLLEKAELNSIQLNVKQHEIIFLKHYAPNDEEE</sequence>
<dbReference type="AlphaFoldDB" id="A0A265UQJ1"/>
<dbReference type="OrthoDB" id="1201645at2"/>
<protein>
    <submittedName>
        <fullName evidence="1">Uncharacterized protein</fullName>
    </submittedName>
</protein>
<gene>
    <name evidence="1" type="ORF">CA834_11670</name>
</gene>
<dbReference type="EMBL" id="NGJN01000006">
    <property type="protein sequence ID" value="OZV67601.1"/>
    <property type="molecule type" value="Genomic_DNA"/>
</dbReference>
<evidence type="ECO:0000313" key="2">
    <source>
        <dbReference type="Proteomes" id="UP000216840"/>
    </source>
</evidence>
<evidence type="ECO:0000313" key="1">
    <source>
        <dbReference type="EMBL" id="OZV67601.1"/>
    </source>
</evidence>
<keyword evidence="2" id="KW-1185">Reference proteome</keyword>
<accession>A0A265UQJ1</accession>
<proteinExistence type="predicted"/>